<organism evidence="2 3">
    <name type="scientific">[Clostridium] fimetarium</name>
    <dbReference type="NCBI Taxonomy" id="99656"/>
    <lineage>
        <taxon>Bacteria</taxon>
        <taxon>Bacillati</taxon>
        <taxon>Bacillota</taxon>
        <taxon>Clostridia</taxon>
        <taxon>Lachnospirales</taxon>
        <taxon>Lachnospiraceae</taxon>
    </lineage>
</organism>
<dbReference type="EMBL" id="FOJI01000014">
    <property type="protein sequence ID" value="SEW38673.1"/>
    <property type="molecule type" value="Genomic_DNA"/>
</dbReference>
<dbReference type="STRING" id="99656.SAMN05421659_11421"/>
<accession>A0A1I0REL9</accession>
<keyword evidence="1" id="KW-0812">Transmembrane</keyword>
<keyword evidence="3" id="KW-1185">Reference proteome</keyword>
<protein>
    <submittedName>
        <fullName evidence="2">Tight adherence protein B</fullName>
    </submittedName>
</protein>
<feature type="transmembrane region" description="Helical" evidence="1">
    <location>
        <begin position="238"/>
        <end position="262"/>
    </location>
</feature>
<proteinExistence type="predicted"/>
<name>A0A1I0REL9_9FIRM</name>
<dbReference type="PANTHER" id="PTHR35007:SF1">
    <property type="entry name" value="PILUS ASSEMBLY PROTEIN"/>
    <property type="match status" value="1"/>
</dbReference>
<reference evidence="2 3" key="1">
    <citation type="submission" date="2016-10" db="EMBL/GenBank/DDBJ databases">
        <authorList>
            <person name="de Groot N.N."/>
        </authorList>
    </citation>
    <scope>NUCLEOTIDE SEQUENCE [LARGE SCALE GENOMIC DNA]</scope>
    <source>
        <strain evidence="2 3">DSM 9179</strain>
    </source>
</reference>
<sequence length="270" mass="31495">MKNDKYMKDKFIRIKEMNIKHMYIEDIYKKYKISKTQYLMSLLKGVLIILIISYLFYENLLYAIILMPYVHIYIKNSAQEIQRKRKQGLLNQFKDGMLAVSFSLNVGYSVENSFKEALGELILLYGDKSDIVIQFQNINHRIDMNENIEDVLDDFARKSEIEDILYFAEVFRYAKRSGGDLITIIRNTANTISEKIDAKNEIETVISGKQMEQKIMSIVPFGIILYLKLSSPEFIEGLYGNVVGIVVMTVCLVLYILSYWLAQRIVRIEV</sequence>
<feature type="transmembrane region" description="Helical" evidence="1">
    <location>
        <begin position="38"/>
        <end position="55"/>
    </location>
</feature>
<keyword evidence="1" id="KW-0472">Membrane</keyword>
<gene>
    <name evidence="2" type="ORF">SAMN05421659_11421</name>
</gene>
<evidence type="ECO:0000313" key="2">
    <source>
        <dbReference type="EMBL" id="SEW38673.1"/>
    </source>
</evidence>
<dbReference type="RefSeq" id="WP_242941060.1">
    <property type="nucleotide sequence ID" value="NZ_FOJI01000014.1"/>
</dbReference>
<keyword evidence="1" id="KW-1133">Transmembrane helix</keyword>
<evidence type="ECO:0000313" key="3">
    <source>
        <dbReference type="Proteomes" id="UP000199701"/>
    </source>
</evidence>
<dbReference type="PANTHER" id="PTHR35007">
    <property type="entry name" value="INTEGRAL MEMBRANE PROTEIN-RELATED"/>
    <property type="match status" value="1"/>
</dbReference>
<evidence type="ECO:0000256" key="1">
    <source>
        <dbReference type="SAM" id="Phobius"/>
    </source>
</evidence>
<dbReference type="Proteomes" id="UP000199701">
    <property type="component" value="Unassembled WGS sequence"/>
</dbReference>
<dbReference type="AlphaFoldDB" id="A0A1I0REL9"/>